<accession>A0A6I6D8J1</accession>
<evidence type="ECO:0000256" key="3">
    <source>
        <dbReference type="ARBA" id="ARBA00022908"/>
    </source>
</evidence>
<sequence>MAKKRGNGEGTIYKLPDGRWIGQITIGTNKDGKPKRRSLYGKTKKEVQNKMHELKNQLATGTLPETNKITLADWLTTWINDYKKQELKPSTWESYKSIINTHIIPDLGGVKLDKLRTNDIQRFYNAKLEKGRIQRACSRNKEKSLSARTIKNIHTVMHSALEQAARENLINSNPASYTTRPRQEKKEITPLKSEQVKQFLENIKNDWLYPLYITALGTGLRRGELLGLKWQDIDFDNQTAYIKRELLLINNRVQLEEYTKTKSSNRSIALPDTVIKQLKKLKTKQKEDKLFLGQEYQDNNFVFCWDDGRVVRPDYPYKRLKELLEQNNLPVIRFHDLRHTFATLLLEAGEHPKVVSEMLGHSTITITLDTYSHVLPSMQQKAAAKLNSFISEEEKKQAK</sequence>
<dbReference type="PANTHER" id="PTHR30349">
    <property type="entry name" value="PHAGE INTEGRASE-RELATED"/>
    <property type="match status" value="1"/>
</dbReference>
<dbReference type="AlphaFoldDB" id="A0A6I6D8J1"/>
<protein>
    <recommendedName>
        <fullName evidence="11">Integrase</fullName>
    </recommendedName>
</protein>
<evidence type="ECO:0000259" key="8">
    <source>
        <dbReference type="PROSITE" id="PS51900"/>
    </source>
</evidence>
<keyword evidence="10" id="KW-1185">Reference proteome</keyword>
<dbReference type="Pfam" id="PF14659">
    <property type="entry name" value="Phage_int_SAM_3"/>
    <property type="match status" value="1"/>
</dbReference>
<evidence type="ECO:0000256" key="5">
    <source>
        <dbReference type="ARBA" id="ARBA00023172"/>
    </source>
</evidence>
<proteinExistence type="inferred from homology"/>
<organism evidence="9 10">
    <name type="scientific">Candidatus Syntrophocurvum alkaliphilum</name>
    <dbReference type="NCBI Taxonomy" id="2293317"/>
    <lineage>
        <taxon>Bacteria</taxon>
        <taxon>Bacillati</taxon>
        <taxon>Bacillota</taxon>
        <taxon>Clostridia</taxon>
        <taxon>Eubacteriales</taxon>
        <taxon>Syntrophomonadaceae</taxon>
        <taxon>Candidatus Syntrophocurvum</taxon>
    </lineage>
</organism>
<evidence type="ECO:0000313" key="9">
    <source>
        <dbReference type="EMBL" id="QGT99308.1"/>
    </source>
</evidence>
<dbReference type="InterPro" id="IPR044068">
    <property type="entry name" value="CB"/>
</dbReference>
<keyword evidence="3" id="KW-0229">DNA integration</keyword>
<dbReference type="PROSITE" id="PS51900">
    <property type="entry name" value="CB"/>
    <property type="match status" value="1"/>
</dbReference>
<dbReference type="InterPro" id="IPR013762">
    <property type="entry name" value="Integrase-like_cat_sf"/>
</dbReference>
<keyword evidence="5" id="KW-0233">DNA recombination</keyword>
<dbReference type="GO" id="GO:0015074">
    <property type="term" value="P:DNA integration"/>
    <property type="evidence" value="ECO:0007669"/>
    <property type="project" value="UniProtKB-KW"/>
</dbReference>
<evidence type="ECO:0000256" key="6">
    <source>
        <dbReference type="PROSITE-ProRule" id="PRU01248"/>
    </source>
</evidence>
<dbReference type="Proteomes" id="UP000426444">
    <property type="component" value="Chromosome"/>
</dbReference>
<dbReference type="KEGG" id="salq:SYNTR_0715"/>
<evidence type="ECO:0000256" key="4">
    <source>
        <dbReference type="ARBA" id="ARBA00023125"/>
    </source>
</evidence>
<dbReference type="OrthoDB" id="111144at2"/>
<name>A0A6I6D8J1_9FIRM</name>
<keyword evidence="4 6" id="KW-0238">DNA-binding</keyword>
<reference evidence="10" key="1">
    <citation type="journal article" date="2019" name="Microbiology">
        <title>Complete Genome Sequence of an Uncultured Bacterium of the Candidate Phylum Bipolaricaulota.</title>
        <authorList>
            <person name="Kadnikov V.V."/>
            <person name="Mardanov A.V."/>
            <person name="Beletsky A.V."/>
            <person name="Frank Y.A."/>
            <person name="Karnachuk O.V."/>
            <person name="Ravin N.V."/>
        </authorList>
    </citation>
    <scope>NUCLEOTIDE SEQUENCE [LARGE SCALE GENOMIC DNA]</scope>
</reference>
<dbReference type="GO" id="GO:0003677">
    <property type="term" value="F:DNA binding"/>
    <property type="evidence" value="ECO:0007669"/>
    <property type="project" value="UniProtKB-UniRule"/>
</dbReference>
<dbReference type="InterPro" id="IPR002104">
    <property type="entry name" value="Integrase_catalytic"/>
</dbReference>
<feature type="domain" description="Tyr recombinase" evidence="7">
    <location>
        <begin position="186"/>
        <end position="384"/>
    </location>
</feature>
<dbReference type="InterPro" id="IPR010998">
    <property type="entry name" value="Integrase_recombinase_N"/>
</dbReference>
<evidence type="ECO:0000256" key="1">
    <source>
        <dbReference type="ARBA" id="ARBA00003283"/>
    </source>
</evidence>
<dbReference type="InterPro" id="IPR050090">
    <property type="entry name" value="Tyrosine_recombinase_XerCD"/>
</dbReference>
<comment type="function">
    <text evidence="1">Site-specific tyrosine recombinase, which acts by catalyzing the cutting and rejoining of the recombining DNA molecules.</text>
</comment>
<evidence type="ECO:0000259" key="7">
    <source>
        <dbReference type="PROSITE" id="PS51898"/>
    </source>
</evidence>
<evidence type="ECO:0008006" key="11">
    <source>
        <dbReference type="Google" id="ProtNLM"/>
    </source>
</evidence>
<dbReference type="SUPFAM" id="SSF56349">
    <property type="entry name" value="DNA breaking-rejoining enzymes"/>
    <property type="match status" value="1"/>
</dbReference>
<gene>
    <name evidence="9" type="ORF">SYNTR_0715</name>
</gene>
<dbReference type="Pfam" id="PF00589">
    <property type="entry name" value="Phage_integrase"/>
    <property type="match status" value="1"/>
</dbReference>
<dbReference type="PROSITE" id="PS51898">
    <property type="entry name" value="TYR_RECOMBINASE"/>
    <property type="match status" value="1"/>
</dbReference>
<dbReference type="CDD" id="cd01189">
    <property type="entry name" value="INT_ICEBs1_C_like"/>
    <property type="match status" value="1"/>
</dbReference>
<evidence type="ECO:0000313" key="10">
    <source>
        <dbReference type="Proteomes" id="UP000426444"/>
    </source>
</evidence>
<dbReference type="InterPro" id="IPR004107">
    <property type="entry name" value="Integrase_SAM-like_N"/>
</dbReference>
<feature type="domain" description="Core-binding (CB)" evidence="8">
    <location>
        <begin position="69"/>
        <end position="165"/>
    </location>
</feature>
<dbReference type="InterPro" id="IPR011010">
    <property type="entry name" value="DNA_brk_join_enz"/>
</dbReference>
<dbReference type="GO" id="GO:0006310">
    <property type="term" value="P:DNA recombination"/>
    <property type="evidence" value="ECO:0007669"/>
    <property type="project" value="UniProtKB-KW"/>
</dbReference>
<dbReference type="PANTHER" id="PTHR30349:SF64">
    <property type="entry name" value="PROPHAGE INTEGRASE INTD-RELATED"/>
    <property type="match status" value="1"/>
</dbReference>
<dbReference type="EMBL" id="CP046457">
    <property type="protein sequence ID" value="QGT99308.1"/>
    <property type="molecule type" value="Genomic_DNA"/>
</dbReference>
<dbReference type="RefSeq" id="WP_156203222.1">
    <property type="nucleotide sequence ID" value="NZ_CP046457.1"/>
</dbReference>
<evidence type="ECO:0000256" key="2">
    <source>
        <dbReference type="ARBA" id="ARBA00008857"/>
    </source>
</evidence>
<dbReference type="Gene3D" id="1.10.150.130">
    <property type="match status" value="1"/>
</dbReference>
<comment type="similarity">
    <text evidence="2">Belongs to the 'phage' integrase family.</text>
</comment>
<dbReference type="Gene3D" id="1.10.443.10">
    <property type="entry name" value="Intergrase catalytic core"/>
    <property type="match status" value="1"/>
</dbReference>